<feature type="domain" description="Nitrogenase/oxidoreductase component 1" evidence="1">
    <location>
        <begin position="178"/>
        <end position="408"/>
    </location>
</feature>
<dbReference type="HOGENOM" id="CLU_518604_0_0_9"/>
<comment type="caution">
    <text evidence="2">The sequence shown here is derived from an EMBL/GenBank/DDBJ whole genome shotgun (WGS) entry which is preliminary data.</text>
</comment>
<name>A0A096D9D4_FLAPL</name>
<organism evidence="2 3">
    <name type="scientific">Flavonifractor plautii 1_3_50AFAA</name>
    <dbReference type="NCBI Taxonomy" id="742738"/>
    <lineage>
        <taxon>Bacteria</taxon>
        <taxon>Bacillati</taxon>
        <taxon>Bacillota</taxon>
        <taxon>Clostridia</taxon>
        <taxon>Eubacteriales</taxon>
        <taxon>Oscillospiraceae</taxon>
        <taxon>Flavonifractor</taxon>
    </lineage>
</organism>
<dbReference type="Proteomes" id="UP000029585">
    <property type="component" value="Unassembled WGS sequence"/>
</dbReference>
<keyword evidence="3" id="KW-1185">Reference proteome</keyword>
<accession>A0A096D9D4</accession>
<dbReference type="Pfam" id="PF00148">
    <property type="entry name" value="Oxidored_nitro"/>
    <property type="match status" value="1"/>
</dbReference>
<dbReference type="PATRIC" id="fig|742738.3.peg.3160"/>
<sequence>MRDACRVEVYSAEGGGKHFMTLPERIWQRGDLLLAAAGSLACVRALYLRAAELGKLHQFLPCPLTRADYAAGQAAEHLAARLREAARRPGVGGVVLYASCAEVLTQCDLEQVAEQAGLPVRILLRGPLVARTRNAVAELEQILSTFPPPVGEIPRGSAPLPVLPPDFSGVASLLQSWDAYPFLLTAGGCTGCLTLGDDATAGLRLEHSRFDDLELAAGCEAAAVNGIARGFAHSGRAFCGLMGSAIPELLGMDYTGIQESLAERGVPVLRFPCTGFESAPVGVDRALRNLATWRRPEGRDNQRISILGYSDLALGSRQPLRLGAEALTTRGYQVCVWGEEGFGGGELRSAPALNWVVTAEGLGAARQMEADYGIPYFCGLPLERYGLERWLSRFSTAAKGAPPEKPVEHETGNRTLLLIGAPIATEGLAWAIRGEYPNCRILRAFYAPYRTLKELYRPFLTADTLLFGDPAELAAWATPDVLLADPLFFPSLRPWFPRAELLACPEPGVCGRGGLPARWLEDVACVMSAIGKSHTW</sequence>
<evidence type="ECO:0000259" key="1">
    <source>
        <dbReference type="Pfam" id="PF00148"/>
    </source>
</evidence>
<gene>
    <name evidence="2" type="ORF">HMPREF9460_03073</name>
</gene>
<dbReference type="SUPFAM" id="SSF53807">
    <property type="entry name" value="Helical backbone' metal receptor"/>
    <property type="match status" value="1"/>
</dbReference>
<dbReference type="RefSeq" id="WP_024724852.1">
    <property type="nucleotide sequence ID" value="NZ_KN174165.1"/>
</dbReference>
<dbReference type="GO" id="GO:0016491">
    <property type="term" value="F:oxidoreductase activity"/>
    <property type="evidence" value="ECO:0007669"/>
    <property type="project" value="InterPro"/>
</dbReference>
<dbReference type="EMBL" id="ADLO01000093">
    <property type="protein sequence ID" value="KGF54169.1"/>
    <property type="molecule type" value="Genomic_DNA"/>
</dbReference>
<reference evidence="2 3" key="1">
    <citation type="submission" date="2011-08" db="EMBL/GenBank/DDBJ databases">
        <title>The Genome Sequence of Clostridium orbiscindens 1_3_50AFAA.</title>
        <authorList>
            <consortium name="The Broad Institute Genome Sequencing Platform"/>
            <person name="Earl A."/>
            <person name="Ward D."/>
            <person name="Feldgarden M."/>
            <person name="Gevers D."/>
            <person name="Daigneault M."/>
            <person name="Strauss J."/>
            <person name="Allen-Vercoe E."/>
            <person name="Young S.K."/>
            <person name="Zeng Q."/>
            <person name="Gargeya S."/>
            <person name="Fitzgerald M."/>
            <person name="Haas B."/>
            <person name="Abouelleil A."/>
            <person name="Alvarado L."/>
            <person name="Arachchi H.M."/>
            <person name="Berlin A."/>
            <person name="Brown A."/>
            <person name="Chapman S.B."/>
            <person name="Chen Z."/>
            <person name="Dunbar C."/>
            <person name="Freedman E."/>
            <person name="Gearin G."/>
            <person name="Gellesch M."/>
            <person name="Goldberg J."/>
            <person name="Griggs A."/>
            <person name="Gujja S."/>
            <person name="Heiman D."/>
            <person name="Howarth C."/>
            <person name="Larson L."/>
            <person name="Lui A."/>
            <person name="MacDonald P.J.P."/>
            <person name="Montmayeur A."/>
            <person name="Murphy C."/>
            <person name="Neiman D."/>
            <person name="Pearson M."/>
            <person name="Priest M."/>
            <person name="Roberts A."/>
            <person name="Saif S."/>
            <person name="Shea T."/>
            <person name="Shenoy N."/>
            <person name="Sisk P."/>
            <person name="Stolte C."/>
            <person name="Sykes S."/>
            <person name="Wortman J."/>
            <person name="Nusbaum C."/>
            <person name="Birren B."/>
        </authorList>
    </citation>
    <scope>NUCLEOTIDE SEQUENCE [LARGE SCALE GENOMIC DNA]</scope>
    <source>
        <strain evidence="2 3">1_3_50AFAA</strain>
    </source>
</reference>
<protein>
    <recommendedName>
        <fullName evidence="1">Nitrogenase/oxidoreductase component 1 domain-containing protein</fullName>
    </recommendedName>
</protein>
<evidence type="ECO:0000313" key="2">
    <source>
        <dbReference type="EMBL" id="KGF54169.1"/>
    </source>
</evidence>
<dbReference type="AlphaFoldDB" id="A0A096D9D4"/>
<evidence type="ECO:0000313" key="3">
    <source>
        <dbReference type="Proteomes" id="UP000029585"/>
    </source>
</evidence>
<dbReference type="InterPro" id="IPR000510">
    <property type="entry name" value="Nase/OxRdtase_comp1"/>
</dbReference>
<proteinExistence type="predicted"/>
<dbReference type="eggNOG" id="COG2710">
    <property type="taxonomic scope" value="Bacteria"/>
</dbReference>